<comment type="caution">
    <text evidence="1">The sequence shown here is derived from an EMBL/GenBank/DDBJ whole genome shotgun (WGS) entry which is preliminary data.</text>
</comment>
<accession>A0ABU5Q3Z9</accession>
<dbReference type="EMBL" id="JAYFUM010000001">
    <property type="protein sequence ID" value="MEA5137550.1"/>
    <property type="molecule type" value="Genomic_DNA"/>
</dbReference>
<keyword evidence="2" id="KW-1185">Reference proteome</keyword>
<gene>
    <name evidence="1" type="ORF">VB248_00305</name>
</gene>
<evidence type="ECO:0000313" key="1">
    <source>
        <dbReference type="EMBL" id="MEA5137550.1"/>
    </source>
</evidence>
<proteinExistence type="predicted"/>
<organism evidence="1 2">
    <name type="scientific">Arcicella rigui</name>
    <dbReference type="NCBI Taxonomy" id="797020"/>
    <lineage>
        <taxon>Bacteria</taxon>
        <taxon>Pseudomonadati</taxon>
        <taxon>Bacteroidota</taxon>
        <taxon>Cytophagia</taxon>
        <taxon>Cytophagales</taxon>
        <taxon>Flectobacillaceae</taxon>
        <taxon>Arcicella</taxon>
    </lineage>
</organism>
<dbReference type="RefSeq" id="WP_323294737.1">
    <property type="nucleotide sequence ID" value="NZ_JAYFUM010000001.1"/>
</dbReference>
<name>A0ABU5Q3Z9_9BACT</name>
<evidence type="ECO:0000313" key="2">
    <source>
        <dbReference type="Proteomes" id="UP001302949"/>
    </source>
</evidence>
<reference evidence="1 2" key="1">
    <citation type="submission" date="2023-12" db="EMBL/GenBank/DDBJ databases">
        <title>Novel species of the genus Arcicella isolated from rivers.</title>
        <authorList>
            <person name="Lu H."/>
        </authorList>
    </citation>
    <scope>NUCLEOTIDE SEQUENCE [LARGE SCALE GENOMIC DNA]</scope>
    <source>
        <strain evidence="1 2">KCTC 23307</strain>
    </source>
</reference>
<protein>
    <submittedName>
        <fullName evidence="1">Uncharacterized protein</fullName>
    </submittedName>
</protein>
<sequence length="93" mass="10644">MEIIKNLAQIHYLNDEQKSVIEQQAQAHLRFSNISFNVLQVDEDSLSVQTIQGKHLSENYADEQRLIEITQNTFADALLGRSLTIEVIPYVSQ</sequence>
<dbReference type="Proteomes" id="UP001302949">
    <property type="component" value="Unassembled WGS sequence"/>
</dbReference>